<protein>
    <submittedName>
        <fullName evidence="2">Uncharacterized protein</fullName>
    </submittedName>
</protein>
<feature type="compositionally biased region" description="Basic and acidic residues" evidence="1">
    <location>
        <begin position="747"/>
        <end position="758"/>
    </location>
</feature>
<feature type="compositionally biased region" description="Basic and acidic residues" evidence="1">
    <location>
        <begin position="509"/>
        <end position="524"/>
    </location>
</feature>
<feature type="region of interest" description="Disordered" evidence="1">
    <location>
        <begin position="356"/>
        <end position="379"/>
    </location>
</feature>
<gene>
    <name evidence="2" type="ORF">BESB_068530</name>
</gene>
<feature type="region of interest" description="Disordered" evidence="1">
    <location>
        <begin position="741"/>
        <end position="789"/>
    </location>
</feature>
<organism evidence="2 3">
    <name type="scientific">Besnoitia besnoiti</name>
    <name type="common">Apicomplexan protozoan</name>
    <dbReference type="NCBI Taxonomy" id="94643"/>
    <lineage>
        <taxon>Eukaryota</taxon>
        <taxon>Sar</taxon>
        <taxon>Alveolata</taxon>
        <taxon>Apicomplexa</taxon>
        <taxon>Conoidasida</taxon>
        <taxon>Coccidia</taxon>
        <taxon>Eucoccidiorida</taxon>
        <taxon>Eimeriorina</taxon>
        <taxon>Sarcocystidae</taxon>
        <taxon>Besnoitia</taxon>
    </lineage>
</organism>
<feature type="region of interest" description="Disordered" evidence="1">
    <location>
        <begin position="487"/>
        <end position="524"/>
    </location>
</feature>
<feature type="compositionally biased region" description="Polar residues" evidence="1">
    <location>
        <begin position="206"/>
        <end position="231"/>
    </location>
</feature>
<feature type="compositionally biased region" description="Basic and acidic residues" evidence="1">
    <location>
        <begin position="808"/>
        <end position="819"/>
    </location>
</feature>
<dbReference type="Proteomes" id="UP000224006">
    <property type="component" value="Chromosome VI"/>
</dbReference>
<dbReference type="EMBL" id="NWUJ01000006">
    <property type="protein sequence ID" value="PFH34820.1"/>
    <property type="molecule type" value="Genomic_DNA"/>
</dbReference>
<feature type="compositionally biased region" description="Polar residues" evidence="1">
    <location>
        <begin position="176"/>
        <end position="186"/>
    </location>
</feature>
<feature type="region of interest" description="Disordered" evidence="1">
    <location>
        <begin position="846"/>
        <end position="911"/>
    </location>
</feature>
<comment type="caution">
    <text evidence="2">The sequence shown here is derived from an EMBL/GenBank/DDBJ whole genome shotgun (WGS) entry which is preliminary data.</text>
</comment>
<feature type="compositionally biased region" description="Basic and acidic residues" evidence="1">
    <location>
        <begin position="658"/>
        <end position="668"/>
    </location>
</feature>
<keyword evidence="3" id="KW-1185">Reference proteome</keyword>
<proteinExistence type="predicted"/>
<feature type="compositionally biased region" description="Low complexity" evidence="1">
    <location>
        <begin position="497"/>
        <end position="508"/>
    </location>
</feature>
<evidence type="ECO:0000313" key="2">
    <source>
        <dbReference type="EMBL" id="PFH34820.1"/>
    </source>
</evidence>
<evidence type="ECO:0000313" key="3">
    <source>
        <dbReference type="Proteomes" id="UP000224006"/>
    </source>
</evidence>
<dbReference type="KEGG" id="bbes:BESB_068530"/>
<dbReference type="OrthoDB" id="348833at2759"/>
<feature type="compositionally biased region" description="Basic and acidic residues" evidence="1">
    <location>
        <begin position="895"/>
        <end position="909"/>
    </location>
</feature>
<feature type="compositionally biased region" description="Low complexity" evidence="1">
    <location>
        <begin position="187"/>
        <end position="197"/>
    </location>
</feature>
<feature type="compositionally biased region" description="Acidic residues" evidence="1">
    <location>
        <begin position="696"/>
        <end position="707"/>
    </location>
</feature>
<feature type="region of interest" description="Disordered" evidence="1">
    <location>
        <begin position="808"/>
        <end position="831"/>
    </location>
</feature>
<dbReference type="AlphaFoldDB" id="A0A2A9MHB5"/>
<evidence type="ECO:0000256" key="1">
    <source>
        <dbReference type="SAM" id="MobiDB-lite"/>
    </source>
</evidence>
<dbReference type="VEuPathDB" id="ToxoDB:BESB_068530"/>
<feature type="region of interest" description="Disordered" evidence="1">
    <location>
        <begin position="114"/>
        <end position="143"/>
    </location>
</feature>
<feature type="compositionally biased region" description="Basic residues" evidence="1">
    <location>
        <begin position="669"/>
        <end position="683"/>
    </location>
</feature>
<feature type="compositionally biased region" description="Low complexity" evidence="1">
    <location>
        <begin position="244"/>
        <end position="257"/>
    </location>
</feature>
<dbReference type="RefSeq" id="XP_029218829.1">
    <property type="nucleotide sequence ID" value="XM_029365246.1"/>
</dbReference>
<accession>A0A2A9MHB5</accession>
<name>A0A2A9MHB5_BESBE</name>
<feature type="region of interest" description="Disordered" evidence="1">
    <location>
        <begin position="162"/>
        <end position="283"/>
    </location>
</feature>
<sequence>MLGRRCSYDSFLPPHHGQNGNGFGALSFDPTMANLIARANSQGQADQLASRFPSLSSKGSGDYNGSRDLFVHSGIPFLLDSQGGSSAGSDMPSGGGFGTDSTVGGHADILANASGQRHGLRRAGTDSSCGDRPSRGHSFCRTDSAGSDQPLILLSKTEDSTSFGAGQLEEGGPLSFFSQGPSVLQTSESEASSSSMSTLPRPTFSVVDSCSTTGSMENLMNQTGNSAQVQGPGSRFGERVPQISQSPASSASNNQGSRGDSFFSAPAQRPQINRTDDSQRASVGSVPAEYLGPWQGNTQMQVAPEQYRVVYPHQSQVADGQRKWEAGAGQYQAPAGTPYAGTAYHWSADWFGAEQRQQQHSGTGKGSVSFGQNGSEGASEGVLNKIEDHTRDSGVMSLTTDAHFSAGQSEAVSPASSAPSDKSSVVRRVAAVDELASSALEGGQHGLSPAGSIFSSSTSSLAAPTGNCTATTSTGISAEASCHGSLAAPDEASIVPSRTTGTSTSSETGDSHSEGGEGSEGGDRCITELTKGNRCIRGAPRATVQQLYGQTYDLEALALEIDRTSLDAMDTGEIRRDYYPGVKFPVGDLGRKLLLIAVREKMEAGTCGQLKFLTLTDLFRLAYELGMWSFALKVSMAYKAGGLRIPKGGLGSGARGGSGRDELWCAKENRRRRKGRKGNRSRTKSGNSRVAKAEHDDEVEDEDEEEPVGNIEWPLPGRFQGSSDVVYPAEGKSDVNVGRFASEADSEGEKEWSLEDRAANYPHRMPGGQLERGEPTEAGQLGGQSARAHSEFVAGREPVHFTGFLTEEESHSVAHERQLTGEQVSQQSQTVEGQWDFHSLMNRERGGGASQWPSHVQLRDEEAGVEDTETQSLKHLRTGGRPTRTKRGKKRTRGRAFEGNEDGTMKWDTDGQGSMVVRYDSERSVEGSFNGGSSVSAEGQPSTGIGFIHPESEELEPASMMAGETGARASALKTARLDGGSSRSFGRDGGAASASFHMAPAAQGFQSLQTGGSPDVTLLSPGQVASLSSAADGRELSATVGGLLPPPSDAVDSNCHGSSPLADFGTADLYFYGQLGDGRQRAVASADMDASTLGGERNGDLKAFGPPADGAEYRLDGRHPNDEEGGEQSMRGARAFCRVTDHRDVTLGDWADRNPA</sequence>
<feature type="compositionally biased region" description="Basic residues" evidence="1">
    <location>
        <begin position="874"/>
        <end position="894"/>
    </location>
</feature>
<dbReference type="GeneID" id="40311779"/>
<reference evidence="2 3" key="1">
    <citation type="submission" date="2017-09" db="EMBL/GenBank/DDBJ databases">
        <title>Genome sequencing of Besnoitia besnoiti strain Bb-Ger1.</title>
        <authorList>
            <person name="Schares G."/>
            <person name="Venepally P."/>
            <person name="Lorenzi H.A."/>
        </authorList>
    </citation>
    <scope>NUCLEOTIDE SEQUENCE [LARGE SCALE GENOMIC DNA]</scope>
    <source>
        <strain evidence="2 3">Bb-Ger1</strain>
    </source>
</reference>
<feature type="region of interest" description="Disordered" evidence="1">
    <location>
        <begin position="1091"/>
        <end position="1131"/>
    </location>
</feature>
<feature type="region of interest" description="Disordered" evidence="1">
    <location>
        <begin position="649"/>
        <end position="719"/>
    </location>
</feature>
<feature type="compositionally biased region" description="Polar residues" evidence="1">
    <location>
        <begin position="820"/>
        <end position="831"/>
    </location>
</feature>
<feature type="compositionally biased region" description="Basic and acidic residues" evidence="1">
    <location>
        <begin position="1111"/>
        <end position="1122"/>
    </location>
</feature>